<feature type="region of interest" description="Disordered" evidence="2">
    <location>
        <begin position="637"/>
        <end position="672"/>
    </location>
</feature>
<keyword evidence="4" id="KW-1185">Reference proteome</keyword>
<dbReference type="EMBL" id="CP027033">
    <property type="protein sequence ID" value="AXR80794.1"/>
    <property type="molecule type" value="Genomic_DNA"/>
</dbReference>
<feature type="region of interest" description="Disordered" evidence="2">
    <location>
        <begin position="378"/>
        <end position="400"/>
    </location>
</feature>
<feature type="compositionally biased region" description="Low complexity" evidence="2">
    <location>
        <begin position="378"/>
        <end position="388"/>
    </location>
</feature>
<gene>
    <name evidence="3" type="ORF">AArcMg_0772</name>
</gene>
<dbReference type="Proteomes" id="UP000258613">
    <property type="component" value="Chromosome"/>
</dbReference>
<accession>A0A346PMP9</accession>
<dbReference type="GeneID" id="37641263"/>
<proteinExistence type="predicted"/>
<reference evidence="4" key="1">
    <citation type="submission" date="2018-02" db="EMBL/GenBank/DDBJ databases">
        <title>Phenotypic and genomic properties of facultatively anaerobic sulfur-reducing natronoarchaea from hypersaline soda lakes.</title>
        <authorList>
            <person name="Sorokin D.Y."/>
            <person name="Kublanov I.V."/>
            <person name="Roman P."/>
            <person name="Sinninghe Damste J.S."/>
            <person name="Golyshin P.N."/>
            <person name="Rojo D."/>
            <person name="Ciordia S."/>
            <person name="Mena M.D.C."/>
            <person name="Ferrer M."/>
            <person name="Messina E."/>
            <person name="Smedile F."/>
            <person name="La Spada G."/>
            <person name="La Cono V."/>
            <person name="Yakimov M.M."/>
        </authorList>
    </citation>
    <scope>NUCLEOTIDE SEQUENCE [LARGE SCALE GENOMIC DNA]</scope>
    <source>
        <strain evidence="4">AArc-Mg</strain>
    </source>
</reference>
<dbReference type="AlphaFoldDB" id="A0A346PMP9"/>
<keyword evidence="1" id="KW-0175">Coiled coil</keyword>
<dbReference type="RefSeq" id="WP_117367580.1">
    <property type="nucleotide sequence ID" value="NZ_CP027033.1"/>
</dbReference>
<feature type="coiled-coil region" evidence="1">
    <location>
        <begin position="574"/>
        <end position="601"/>
    </location>
</feature>
<evidence type="ECO:0000313" key="4">
    <source>
        <dbReference type="Proteomes" id="UP000258613"/>
    </source>
</evidence>
<organism evidence="3 4">
    <name type="scientific">Natrarchaeobaculum sulfurireducens</name>
    <dbReference type="NCBI Taxonomy" id="2044521"/>
    <lineage>
        <taxon>Archaea</taxon>
        <taxon>Methanobacteriati</taxon>
        <taxon>Methanobacteriota</taxon>
        <taxon>Stenosarchaea group</taxon>
        <taxon>Halobacteria</taxon>
        <taxon>Halobacteriales</taxon>
        <taxon>Natrialbaceae</taxon>
        <taxon>Natrarchaeobaculum</taxon>
    </lineage>
</organism>
<protein>
    <submittedName>
        <fullName evidence="3">Uncharacterized protein</fullName>
    </submittedName>
</protein>
<name>A0A346PMP9_9EURY</name>
<evidence type="ECO:0000313" key="3">
    <source>
        <dbReference type="EMBL" id="AXR80794.1"/>
    </source>
</evidence>
<feature type="compositionally biased region" description="Acidic residues" evidence="2">
    <location>
        <begin position="536"/>
        <end position="567"/>
    </location>
</feature>
<sequence>MHLTINGSGHTEIVDEQRDGDRWLVAKDVPIVKPTDLSNGYVPEESVRASMNQENTHGGTGWSGTTATLNHPRNLPEFSWHNPARPTGEPVLAANDDVQETLGLGEIEDEYWDGTYIRADIAVNADRAEEMGGEAVDVVDALENNEPLDVSTQYIGAQLPPGEYDGRHRDQAEAIVAPDSLALLPNAPGQCSVEDGCGVNPVSAPLATANGLEITVNTGHTPADVSNEADPTANATEDPVWSGLGGMLRRIAADIEDLKDRGVVGDDGLMRQLSIDINEAIGMWKAHDETMGGDGELPETAADLPDRATVNRDDLSREALLQAAISSNQFTGPFPFDSKSECIDRMEGEVDDAGALCNAWYTADNEGADWPVEYDASANSTETTAAESAVDHDSETDEMNLTGNATSHELRLDLWGDLMADVLEDGDEDMIHVAHRLLASEMPGVDVQTVRDHFDPEEMDDVDTAAVRERISGLADTINNPGSNKDDDYYNTANMDREDLIEEITANSNIKRESLEGMGDTCLQTTHESIVANDGDGPDDGTDTTTDDVDPDAGADDDDDVDADTDSDTIVVDKSELESLIDEQVEKRVAANEQRRTKEQRVESIVANSAEYDADDKAELMETPDSVLENIERGIGSSFQMPASTGPDAGPTANTGDDVDDTDVDLGTGVID</sequence>
<feature type="region of interest" description="Disordered" evidence="2">
    <location>
        <begin position="530"/>
        <end position="569"/>
    </location>
</feature>
<evidence type="ECO:0000256" key="1">
    <source>
        <dbReference type="SAM" id="Coils"/>
    </source>
</evidence>
<evidence type="ECO:0000256" key="2">
    <source>
        <dbReference type="SAM" id="MobiDB-lite"/>
    </source>
</evidence>
<dbReference type="KEGG" id="nag:AArcMg_0772"/>
<dbReference type="OrthoDB" id="204605at2157"/>